<proteinExistence type="predicted"/>
<gene>
    <name evidence="2" type="ORF">ESU54_02575</name>
</gene>
<evidence type="ECO:0000259" key="1">
    <source>
        <dbReference type="Pfam" id="PF07705"/>
    </source>
</evidence>
<reference evidence="2 3" key="1">
    <citation type="submission" date="2019-08" db="EMBL/GenBank/DDBJ databases">
        <title>Genome of Aequorivita antarctica SW49 (type strain).</title>
        <authorList>
            <person name="Bowman J.P."/>
        </authorList>
    </citation>
    <scope>NUCLEOTIDE SEQUENCE [LARGE SCALE GENOMIC DNA]</scope>
    <source>
        <strain evidence="2 3">SW49</strain>
    </source>
</reference>
<dbReference type="RefSeq" id="WP_146848073.1">
    <property type="nucleotide sequence ID" value="NZ_VORT01000001.1"/>
</dbReference>
<dbReference type="EMBL" id="VORT01000001">
    <property type="protein sequence ID" value="TXD75100.1"/>
    <property type="molecule type" value="Genomic_DNA"/>
</dbReference>
<evidence type="ECO:0000313" key="3">
    <source>
        <dbReference type="Proteomes" id="UP000321497"/>
    </source>
</evidence>
<dbReference type="InterPro" id="IPR011635">
    <property type="entry name" value="CARDB"/>
</dbReference>
<dbReference type="Pfam" id="PF07705">
    <property type="entry name" value="CARDB"/>
    <property type="match status" value="1"/>
</dbReference>
<dbReference type="AlphaFoldDB" id="A0A5C6Z5V8"/>
<feature type="domain" description="CARDB" evidence="1">
    <location>
        <begin position="294"/>
        <end position="398"/>
    </location>
</feature>
<protein>
    <recommendedName>
        <fullName evidence="1">CARDB domain-containing protein</fullName>
    </recommendedName>
</protein>
<dbReference type="Proteomes" id="UP000321497">
    <property type="component" value="Unassembled WGS sequence"/>
</dbReference>
<evidence type="ECO:0000313" key="2">
    <source>
        <dbReference type="EMBL" id="TXD75100.1"/>
    </source>
</evidence>
<name>A0A5C6Z5V8_9FLAO</name>
<organism evidence="2 3">
    <name type="scientific">Aequorivita antarctica</name>
    <dbReference type="NCBI Taxonomy" id="153266"/>
    <lineage>
        <taxon>Bacteria</taxon>
        <taxon>Pseudomonadati</taxon>
        <taxon>Bacteroidota</taxon>
        <taxon>Flavobacteriia</taxon>
        <taxon>Flavobacteriales</taxon>
        <taxon>Flavobacteriaceae</taxon>
        <taxon>Aequorivita</taxon>
    </lineage>
</organism>
<keyword evidence="3" id="KW-1185">Reference proteome</keyword>
<dbReference type="InterPro" id="IPR013783">
    <property type="entry name" value="Ig-like_fold"/>
</dbReference>
<accession>A0A5C6Z5V8</accession>
<comment type="caution">
    <text evidence="2">The sequence shown here is derived from an EMBL/GenBank/DDBJ whole genome shotgun (WGS) entry which is preliminary data.</text>
</comment>
<dbReference type="Gene3D" id="2.60.40.10">
    <property type="entry name" value="Immunoglobulins"/>
    <property type="match status" value="1"/>
</dbReference>
<feature type="non-terminal residue" evidence="2">
    <location>
        <position position="585"/>
    </location>
</feature>
<sequence>MKKLILLLLLIFPLFIFSQPVQLFQQFNGRYDFTAVGNTLNAQPNFNGYCGQLLQSSANLALNPGQTFVSAHLYWGSIGTGDFDVALNGTPISAQRIFSHTFNGSPYFSAYADVTALVGATGNGTYTFSDMDVQALLPGYCGTNFGGWAIYVIYEDPSLLLNQISLFDGLESVSANNNNLSITLTNIDVSSDVLSKIGFLAWEGEAEIANGESLFINGTLISNALNPANNAFNGTNSYIGPPANAQNYNMDLDYYDLTGIVAQGDTSILIELESQQDFIMVNNIITSVNSELPDATIEIDDLGVLCQNNNIDVEYTVYNVNSTNELPANTPIAFYADAVLIGQTTTTNIIPLGGSESGTITLNIPIATPNNFNLRAVVDDIGNGTGIVAETDESNNEFIYPVDLSTAGILLTPGPACLGRPVILDSGVTDPPFNIQWFRNAIPIPGATNPTLVVTIDGIYSVEAVDGICRVDSNSVVITFRPQPVANPAPDMYQCDYGSTAGVFNLTDNDGDILGAQNPADFVIKYYDTFQKSFDGIPGTEILGGVHIIVPPSPQTIYARIEDNTGSCFDLTDFKIYFSRAIAGI</sequence>